<sequence length="287" mass="30604">MVRQTARKTDCDGRTHAAAALAPAVAHRAQITTAAPQLTAAKRPCRAAPYLCDRAQRRWRRHVAAHAAQLLASATAALEAGLIEQALAGYLQSDRALPTPEARFNAGNVCLQLGRIEDAITHWHASLELAELPDTLLNLANVQFLMKRDTDGAVALYERALQAHLRAAAEIEDPQAAAAAVAEAGEIWFNLGCVCDAAANMAIQGGAPTDPNATVEQIADAMTPDPQRAVDMWAKAELAFGEAAKAKIDRADMFQRNVAAKRMRVQAEHGSAEDQAAGEQPAPLAKE</sequence>
<protein>
    <submittedName>
        <fullName evidence="2">Uncharacterized protein</fullName>
    </submittedName>
</protein>
<evidence type="ECO:0000313" key="2">
    <source>
        <dbReference type="EMBL" id="KNE66873.1"/>
    </source>
</evidence>
<name>A0A0L0SWC3_ALLM3</name>
<dbReference type="VEuPathDB" id="FungiDB:AMAG_11350"/>
<dbReference type="InterPro" id="IPR011990">
    <property type="entry name" value="TPR-like_helical_dom_sf"/>
</dbReference>
<dbReference type="Proteomes" id="UP000054350">
    <property type="component" value="Unassembled WGS sequence"/>
</dbReference>
<dbReference type="Gene3D" id="1.25.40.10">
    <property type="entry name" value="Tetratricopeptide repeat domain"/>
    <property type="match status" value="1"/>
</dbReference>
<evidence type="ECO:0000256" key="1">
    <source>
        <dbReference type="SAM" id="MobiDB-lite"/>
    </source>
</evidence>
<gene>
    <name evidence="2" type="ORF">AMAG_11350</name>
</gene>
<proteinExistence type="predicted"/>
<feature type="region of interest" description="Disordered" evidence="1">
    <location>
        <begin position="264"/>
        <end position="287"/>
    </location>
</feature>
<reference evidence="3" key="2">
    <citation type="submission" date="2009-11" db="EMBL/GenBank/DDBJ databases">
        <title>The Genome Sequence of Allomyces macrogynus strain ATCC 38327.</title>
        <authorList>
            <consortium name="The Broad Institute Genome Sequencing Platform"/>
            <person name="Russ C."/>
            <person name="Cuomo C."/>
            <person name="Shea T."/>
            <person name="Young S.K."/>
            <person name="Zeng Q."/>
            <person name="Koehrsen M."/>
            <person name="Haas B."/>
            <person name="Borodovsky M."/>
            <person name="Guigo R."/>
            <person name="Alvarado L."/>
            <person name="Berlin A."/>
            <person name="Borenstein D."/>
            <person name="Chen Z."/>
            <person name="Engels R."/>
            <person name="Freedman E."/>
            <person name="Gellesch M."/>
            <person name="Goldberg J."/>
            <person name="Griggs A."/>
            <person name="Gujja S."/>
            <person name="Heiman D."/>
            <person name="Hepburn T."/>
            <person name="Howarth C."/>
            <person name="Jen D."/>
            <person name="Larson L."/>
            <person name="Lewis B."/>
            <person name="Mehta T."/>
            <person name="Park D."/>
            <person name="Pearson M."/>
            <person name="Roberts A."/>
            <person name="Saif S."/>
            <person name="Shenoy N."/>
            <person name="Sisk P."/>
            <person name="Stolte C."/>
            <person name="Sykes S."/>
            <person name="Walk T."/>
            <person name="White J."/>
            <person name="Yandava C."/>
            <person name="Burger G."/>
            <person name="Gray M.W."/>
            <person name="Holland P.W.H."/>
            <person name="King N."/>
            <person name="Lang F.B.F."/>
            <person name="Roger A.J."/>
            <person name="Ruiz-Trillo I."/>
            <person name="Lander E."/>
            <person name="Nusbaum C."/>
        </authorList>
    </citation>
    <scope>NUCLEOTIDE SEQUENCE [LARGE SCALE GENOMIC DNA]</scope>
    <source>
        <strain evidence="3">ATCC 38327</strain>
    </source>
</reference>
<dbReference type="EMBL" id="GG745351">
    <property type="protein sequence ID" value="KNE66873.1"/>
    <property type="molecule type" value="Genomic_DNA"/>
</dbReference>
<dbReference type="AlphaFoldDB" id="A0A0L0SWC3"/>
<reference evidence="2 3" key="1">
    <citation type="submission" date="2009-11" db="EMBL/GenBank/DDBJ databases">
        <title>Annotation of Allomyces macrogynus ATCC 38327.</title>
        <authorList>
            <consortium name="The Broad Institute Genome Sequencing Platform"/>
            <person name="Russ C."/>
            <person name="Cuomo C."/>
            <person name="Burger G."/>
            <person name="Gray M.W."/>
            <person name="Holland P.W.H."/>
            <person name="King N."/>
            <person name="Lang F.B.F."/>
            <person name="Roger A.J."/>
            <person name="Ruiz-Trillo I."/>
            <person name="Young S.K."/>
            <person name="Zeng Q."/>
            <person name="Gargeya S."/>
            <person name="Fitzgerald M."/>
            <person name="Haas B."/>
            <person name="Abouelleil A."/>
            <person name="Alvarado L."/>
            <person name="Arachchi H.M."/>
            <person name="Berlin A."/>
            <person name="Chapman S.B."/>
            <person name="Gearin G."/>
            <person name="Goldberg J."/>
            <person name="Griggs A."/>
            <person name="Gujja S."/>
            <person name="Hansen M."/>
            <person name="Heiman D."/>
            <person name="Howarth C."/>
            <person name="Larimer J."/>
            <person name="Lui A."/>
            <person name="MacDonald P.J.P."/>
            <person name="McCowen C."/>
            <person name="Montmayeur A."/>
            <person name="Murphy C."/>
            <person name="Neiman D."/>
            <person name="Pearson M."/>
            <person name="Priest M."/>
            <person name="Roberts A."/>
            <person name="Saif S."/>
            <person name="Shea T."/>
            <person name="Sisk P."/>
            <person name="Stolte C."/>
            <person name="Sykes S."/>
            <person name="Wortman J."/>
            <person name="Nusbaum C."/>
            <person name="Birren B."/>
        </authorList>
    </citation>
    <scope>NUCLEOTIDE SEQUENCE [LARGE SCALE GENOMIC DNA]</scope>
    <source>
        <strain evidence="2 3">ATCC 38327</strain>
    </source>
</reference>
<dbReference type="OrthoDB" id="1926212at2759"/>
<accession>A0A0L0SWC3</accession>
<dbReference type="SUPFAM" id="SSF48452">
    <property type="entry name" value="TPR-like"/>
    <property type="match status" value="1"/>
</dbReference>
<organism evidence="2 3">
    <name type="scientific">Allomyces macrogynus (strain ATCC 38327)</name>
    <name type="common">Allomyces javanicus var. macrogynus</name>
    <dbReference type="NCBI Taxonomy" id="578462"/>
    <lineage>
        <taxon>Eukaryota</taxon>
        <taxon>Fungi</taxon>
        <taxon>Fungi incertae sedis</taxon>
        <taxon>Blastocladiomycota</taxon>
        <taxon>Blastocladiomycetes</taxon>
        <taxon>Blastocladiales</taxon>
        <taxon>Blastocladiaceae</taxon>
        <taxon>Allomyces</taxon>
    </lineage>
</organism>
<keyword evidence="3" id="KW-1185">Reference proteome</keyword>
<evidence type="ECO:0000313" key="3">
    <source>
        <dbReference type="Proteomes" id="UP000054350"/>
    </source>
</evidence>
<dbReference type="STRING" id="578462.A0A0L0SWC3"/>